<dbReference type="AlphaFoldDB" id="A0A7Z1SAD5"/>
<evidence type="ECO:0000313" key="4">
    <source>
        <dbReference type="Proteomes" id="UP001269271"/>
    </source>
</evidence>
<evidence type="ECO:0000313" key="1">
    <source>
        <dbReference type="EMBL" id="MDT4285962.1"/>
    </source>
</evidence>
<evidence type="ECO:0000313" key="2">
    <source>
        <dbReference type="EMBL" id="PPJ69413.1"/>
    </source>
</evidence>
<sequence>MSVEVKGMEEVLSQLEKRFSPKELIQIEDEALNKGSEVLLKALKSNFESFKATGNTIKEMSVTKPYSKNISVLRAKSIKWKGPTGRYRIIHLNEHGYTRNGKKYTPRGFGVIAKTLKEVESEYRNVVIKELKKKL</sequence>
<dbReference type="EMBL" id="PGWX01000550">
    <property type="protein sequence ID" value="PPJ69413.1"/>
    <property type="molecule type" value="Genomic_DNA"/>
</dbReference>
<protein>
    <recommendedName>
        <fullName evidence="5">HK97 gp10 family phage protein</fullName>
    </recommendedName>
</protein>
<reference evidence="1 4" key="2">
    <citation type="submission" date="2023-08" db="EMBL/GenBank/DDBJ databases">
        <title>Genomic surveillance of Staphylococcus haemolyticus neonatal outbreak in southern France.</title>
        <authorList>
            <person name="Magnan C."/>
            <person name="Morsli M."/>
            <person name="Thiery B."/>
            <person name="Salipante F."/>
            <person name="Attar J."/>
            <person name="Massimo D.M."/>
            <person name="Ory J."/>
            <person name="Pantel A."/>
            <person name="Lavigne J.-P."/>
        </authorList>
    </citation>
    <scope>NUCLEOTIDE SEQUENCE [LARGE SCALE GENOMIC DNA]</scope>
    <source>
        <strain evidence="1 4">NSH026</strain>
    </source>
</reference>
<evidence type="ECO:0008006" key="5">
    <source>
        <dbReference type="Google" id="ProtNLM"/>
    </source>
</evidence>
<evidence type="ECO:0000313" key="3">
    <source>
        <dbReference type="Proteomes" id="UP000238153"/>
    </source>
</evidence>
<dbReference type="Proteomes" id="UP001269271">
    <property type="component" value="Unassembled WGS sequence"/>
</dbReference>
<accession>A0A7Z1SAD5</accession>
<dbReference type="EMBL" id="JAVSOO010000005">
    <property type="protein sequence ID" value="MDT4285962.1"/>
    <property type="molecule type" value="Genomic_DNA"/>
</dbReference>
<keyword evidence="4" id="KW-1185">Reference proteome</keyword>
<gene>
    <name evidence="2" type="ORF">CV019_14095</name>
    <name evidence="1" type="ORF">RO950_02860</name>
</gene>
<reference evidence="2 3" key="1">
    <citation type="submission" date="2017-11" db="EMBL/GenBank/DDBJ databases">
        <authorList>
            <person name="Founou R.C."/>
            <person name="Founou L."/>
            <person name="Allam M."/>
            <person name="Ismail A."/>
            <person name="Essack S.Y."/>
        </authorList>
    </citation>
    <scope>NUCLEOTIDE SEQUENCE [LARGE SCALE GENOMIC DNA]</scope>
    <source>
        <strain evidence="2 3">G811N2B1</strain>
    </source>
</reference>
<name>A0A7Z1SAD5_STAHA</name>
<organism evidence="2 3">
    <name type="scientific">Staphylococcus haemolyticus</name>
    <dbReference type="NCBI Taxonomy" id="1283"/>
    <lineage>
        <taxon>Bacteria</taxon>
        <taxon>Bacillati</taxon>
        <taxon>Bacillota</taxon>
        <taxon>Bacilli</taxon>
        <taxon>Bacillales</taxon>
        <taxon>Staphylococcaceae</taxon>
        <taxon>Staphylococcus</taxon>
    </lineage>
</organism>
<comment type="caution">
    <text evidence="2">The sequence shown here is derived from an EMBL/GenBank/DDBJ whole genome shotgun (WGS) entry which is preliminary data.</text>
</comment>
<dbReference type="KEGG" id="shh:ShL2_01495"/>
<dbReference type="Proteomes" id="UP000238153">
    <property type="component" value="Unassembled WGS sequence"/>
</dbReference>
<dbReference type="RefSeq" id="WP_046309306.1">
    <property type="nucleotide sequence ID" value="NZ_CAJUXL010000076.1"/>
</dbReference>
<proteinExistence type="predicted"/>